<dbReference type="InterPro" id="IPR041067">
    <property type="entry name" value="VCPO_N"/>
</dbReference>
<dbReference type="SUPFAM" id="SSF48317">
    <property type="entry name" value="Acid phosphatase/Vanadium-dependent haloperoxidase"/>
    <property type="match status" value="1"/>
</dbReference>
<dbReference type="OrthoDB" id="9997027at2759"/>
<dbReference type="InterPro" id="IPR000326">
    <property type="entry name" value="PAP2/HPO"/>
</dbReference>
<evidence type="ECO:0000256" key="1">
    <source>
        <dbReference type="SAM" id="MobiDB-lite"/>
    </source>
</evidence>
<feature type="compositionally biased region" description="Low complexity" evidence="1">
    <location>
        <begin position="587"/>
        <end position="599"/>
    </location>
</feature>
<gene>
    <name evidence="4" type="ORF">OIDMADRAFT_150357</name>
</gene>
<feature type="domain" description="Phosphatidic acid phosphatase type 2/haloperoxidase" evidence="2">
    <location>
        <begin position="344"/>
        <end position="495"/>
    </location>
</feature>
<evidence type="ECO:0000259" key="2">
    <source>
        <dbReference type="Pfam" id="PF01569"/>
    </source>
</evidence>
<accession>A0A0C3HFW5</accession>
<dbReference type="Gene3D" id="1.20.144.10">
    <property type="entry name" value="Phosphatidic acid phosphatase type 2/haloperoxidase"/>
    <property type="match status" value="1"/>
</dbReference>
<reference evidence="5" key="2">
    <citation type="submission" date="2015-01" db="EMBL/GenBank/DDBJ databases">
        <title>Evolutionary Origins and Diversification of the Mycorrhizal Mutualists.</title>
        <authorList>
            <consortium name="DOE Joint Genome Institute"/>
            <consortium name="Mycorrhizal Genomics Consortium"/>
            <person name="Kohler A."/>
            <person name="Kuo A."/>
            <person name="Nagy L.G."/>
            <person name="Floudas D."/>
            <person name="Copeland A."/>
            <person name="Barry K.W."/>
            <person name="Cichocki N."/>
            <person name="Veneault-Fourrey C."/>
            <person name="LaButti K."/>
            <person name="Lindquist E.A."/>
            <person name="Lipzen A."/>
            <person name="Lundell T."/>
            <person name="Morin E."/>
            <person name="Murat C."/>
            <person name="Riley R."/>
            <person name="Ohm R."/>
            <person name="Sun H."/>
            <person name="Tunlid A."/>
            <person name="Henrissat B."/>
            <person name="Grigoriev I.V."/>
            <person name="Hibbett D.S."/>
            <person name="Martin F."/>
        </authorList>
    </citation>
    <scope>NUCLEOTIDE SEQUENCE [LARGE SCALE GENOMIC DNA]</scope>
    <source>
        <strain evidence="5">Zn</strain>
    </source>
</reference>
<dbReference type="Pfam" id="PF17897">
    <property type="entry name" value="VCPO_N"/>
    <property type="match status" value="1"/>
</dbReference>
<keyword evidence="5" id="KW-1185">Reference proteome</keyword>
<dbReference type="PANTHER" id="PTHR34599:SF1">
    <property type="entry name" value="PHOSPHATIDIC ACID PHOSPHATASE TYPE 2_HALOPEROXIDASE DOMAIN-CONTAINING PROTEIN"/>
    <property type="match status" value="1"/>
</dbReference>
<proteinExistence type="predicted"/>
<name>A0A0C3HFW5_OIDMZ</name>
<dbReference type="AlphaFoldDB" id="A0A0C3HFW5"/>
<dbReference type="Pfam" id="PF01569">
    <property type="entry name" value="PAP2"/>
    <property type="match status" value="1"/>
</dbReference>
<dbReference type="GO" id="GO:0004601">
    <property type="term" value="F:peroxidase activity"/>
    <property type="evidence" value="ECO:0007669"/>
    <property type="project" value="InterPro"/>
</dbReference>
<organism evidence="4 5">
    <name type="scientific">Oidiodendron maius (strain Zn)</name>
    <dbReference type="NCBI Taxonomy" id="913774"/>
    <lineage>
        <taxon>Eukaryota</taxon>
        <taxon>Fungi</taxon>
        <taxon>Dikarya</taxon>
        <taxon>Ascomycota</taxon>
        <taxon>Pezizomycotina</taxon>
        <taxon>Leotiomycetes</taxon>
        <taxon>Leotiomycetes incertae sedis</taxon>
        <taxon>Myxotrichaceae</taxon>
        <taxon>Oidiodendron</taxon>
    </lineage>
</organism>
<dbReference type="Gene3D" id="1.10.606.10">
    <property type="entry name" value="Vanadium-containing Chloroperoxidase, domain 2"/>
    <property type="match status" value="1"/>
</dbReference>
<reference evidence="4 5" key="1">
    <citation type="submission" date="2014-04" db="EMBL/GenBank/DDBJ databases">
        <authorList>
            <consortium name="DOE Joint Genome Institute"/>
            <person name="Kuo A."/>
            <person name="Martino E."/>
            <person name="Perotto S."/>
            <person name="Kohler A."/>
            <person name="Nagy L.G."/>
            <person name="Floudas D."/>
            <person name="Copeland A."/>
            <person name="Barry K.W."/>
            <person name="Cichocki N."/>
            <person name="Veneault-Fourrey C."/>
            <person name="LaButti K."/>
            <person name="Lindquist E.A."/>
            <person name="Lipzen A."/>
            <person name="Lundell T."/>
            <person name="Morin E."/>
            <person name="Murat C."/>
            <person name="Sun H."/>
            <person name="Tunlid A."/>
            <person name="Henrissat B."/>
            <person name="Grigoriev I.V."/>
            <person name="Hibbett D.S."/>
            <person name="Martin F."/>
            <person name="Nordberg H.P."/>
            <person name="Cantor M.N."/>
            <person name="Hua S.X."/>
        </authorList>
    </citation>
    <scope>NUCLEOTIDE SEQUENCE [LARGE SCALE GENOMIC DNA]</scope>
    <source>
        <strain evidence="4 5">Zn</strain>
    </source>
</reference>
<dbReference type="InterPro" id="IPR016119">
    <property type="entry name" value="Br/Cl_peroxidase_C"/>
</dbReference>
<dbReference type="HOGENOM" id="CLU_475833_0_0_1"/>
<feature type="domain" description="Vanadium chloroperoxidase N-terminal" evidence="3">
    <location>
        <begin position="4"/>
        <end position="218"/>
    </location>
</feature>
<dbReference type="PANTHER" id="PTHR34599">
    <property type="entry name" value="PEROXIDASE-RELATED"/>
    <property type="match status" value="1"/>
</dbReference>
<dbReference type="InParanoid" id="A0A0C3HFW5"/>
<dbReference type="Proteomes" id="UP000054321">
    <property type="component" value="Unassembled WGS sequence"/>
</dbReference>
<dbReference type="InterPro" id="IPR052559">
    <property type="entry name" value="V-haloperoxidase"/>
</dbReference>
<dbReference type="CDD" id="cd03398">
    <property type="entry name" value="PAP2_haloperoxidase"/>
    <property type="match status" value="1"/>
</dbReference>
<evidence type="ECO:0000313" key="5">
    <source>
        <dbReference type="Proteomes" id="UP000054321"/>
    </source>
</evidence>
<sequence length="599" mass="65277">MVVLPPVNEPAEWNTNYILFWNSLALDLNRLVTSVAGPGNSPPSASRYLAILHLAINDTYFSINPDKSGVATTYLSATSTPPLPALVGADDAELAVAGAANTVLRQLYTTPDPSIATTSTNEIADLIQSYLDKVKVLDTLSRSWRFGVAVGNAILSALDQGLAPFNQGQYRVMPGQYKFDDDPTNPVHIVPVDLNNPNGPQKAIRPFTAPFYGLLGKRIAIQGKINGVPTEHILADPPVGFSTNNLKEYNFAIQEVYREGGASALNTTLRTPDQTVAGYFWAYDGSNLIGTPPRHYNQILRKLAVEKRPATDFRDEKNNADFARIFCLANVVMGDAGIFAWLEKYCFEFWRPLSGVRQDLTNPLHDPFWLTLSAPETNTDFISFKPPFPSYPSGHATFGGAFFQSLRLYYKRRDNLSFAPDEADNIAFSAFSDELNGISRDLRQPYDPTLPITDQQGTVRTDTGLRSYPSLWAGMFENGLSRVFLGVHWGFDAFAQSDVLESMNFNANGTVMYKNAQDITYKAMGGRGDRPGQLFPIGGVPLGIGIANDIFESNIMPTPASLQPSGRNKCGDPLPGEITVPIPDGPNGSNGANGANGTT</sequence>
<evidence type="ECO:0000259" key="3">
    <source>
        <dbReference type="Pfam" id="PF17897"/>
    </source>
</evidence>
<feature type="region of interest" description="Disordered" evidence="1">
    <location>
        <begin position="579"/>
        <end position="599"/>
    </location>
</feature>
<evidence type="ECO:0008006" key="6">
    <source>
        <dbReference type="Google" id="ProtNLM"/>
    </source>
</evidence>
<dbReference type="InterPro" id="IPR036938">
    <property type="entry name" value="PAP2/HPO_sf"/>
</dbReference>
<protein>
    <recommendedName>
        <fullName evidence="6">Phosphatidic acid phosphatase type 2/haloperoxidase domain-containing protein</fullName>
    </recommendedName>
</protein>
<evidence type="ECO:0000313" key="4">
    <source>
        <dbReference type="EMBL" id="KIN07091.1"/>
    </source>
</evidence>
<dbReference type="EMBL" id="KN832870">
    <property type="protein sequence ID" value="KIN07091.1"/>
    <property type="molecule type" value="Genomic_DNA"/>
</dbReference>